<protein>
    <recommendedName>
        <fullName evidence="3">Sigma-70 family RNA polymerase sigma factor</fullName>
    </recommendedName>
</protein>
<proteinExistence type="predicted"/>
<dbReference type="EMBL" id="CP109491">
    <property type="protein sequence ID" value="WUX36273.1"/>
    <property type="molecule type" value="Genomic_DNA"/>
</dbReference>
<keyword evidence="2" id="KW-1185">Reference proteome</keyword>
<evidence type="ECO:0008006" key="3">
    <source>
        <dbReference type="Google" id="ProtNLM"/>
    </source>
</evidence>
<gene>
    <name evidence="1" type="ORF">OG367_08510</name>
</gene>
<evidence type="ECO:0000313" key="1">
    <source>
        <dbReference type="EMBL" id="WUX36273.1"/>
    </source>
</evidence>
<dbReference type="RefSeq" id="WP_098021496.1">
    <property type="nucleotide sequence ID" value="NZ_CP109490.1"/>
</dbReference>
<accession>A0ABZ1ZFZ3</accession>
<evidence type="ECO:0000313" key="2">
    <source>
        <dbReference type="Proteomes" id="UP001431926"/>
    </source>
</evidence>
<sequence length="157" mass="16959">MNPSTSLLPTGTGAATPREHPLEYDAFRQLCERPYLAYARLRTGDGTRAARSVSRAFADLCAHWSDMLRSACPAAYAWEILNAAVDGEDVNGTVGSPRLPCHLTAAQADAVRLHHHLGLNLQKTAALMGTDDQSVRAVLRSAARTRCTALSCLLDRT</sequence>
<organism evidence="1 2">
    <name type="scientific">Streptomyces anulatus</name>
    <name type="common">Streptomyces chrysomallus</name>
    <dbReference type="NCBI Taxonomy" id="1892"/>
    <lineage>
        <taxon>Bacteria</taxon>
        <taxon>Bacillati</taxon>
        <taxon>Actinomycetota</taxon>
        <taxon>Actinomycetes</taxon>
        <taxon>Kitasatosporales</taxon>
        <taxon>Streptomycetaceae</taxon>
        <taxon>Streptomyces</taxon>
    </lineage>
</organism>
<reference evidence="1" key="1">
    <citation type="submission" date="2022-10" db="EMBL/GenBank/DDBJ databases">
        <title>The complete genomes of actinobacterial strains from the NBC collection.</title>
        <authorList>
            <person name="Joergensen T.S."/>
            <person name="Alvarez Arevalo M."/>
            <person name="Sterndorff E.B."/>
            <person name="Faurdal D."/>
            <person name="Vuksanovic O."/>
            <person name="Mourched A.-S."/>
            <person name="Charusanti P."/>
            <person name="Shaw S."/>
            <person name="Blin K."/>
            <person name="Weber T."/>
        </authorList>
    </citation>
    <scope>NUCLEOTIDE SEQUENCE</scope>
    <source>
        <strain evidence="1">NBC_01436</strain>
    </source>
</reference>
<name>A0ABZ1ZFZ3_STRAQ</name>
<dbReference type="Proteomes" id="UP001431926">
    <property type="component" value="Chromosome"/>
</dbReference>